<comment type="caution">
    <text evidence="1">The sequence shown here is derived from an EMBL/GenBank/DDBJ whole genome shotgun (WGS) entry which is preliminary data.</text>
</comment>
<accession>A0ACC2XM20</accession>
<name>A0ACC2XM20_9TREE</name>
<reference evidence="1" key="1">
    <citation type="submission" date="2023-04" db="EMBL/GenBank/DDBJ databases">
        <title>Draft Genome sequencing of Naganishia species isolated from polar environments using Oxford Nanopore Technology.</title>
        <authorList>
            <person name="Leo P."/>
            <person name="Venkateswaran K."/>
        </authorList>
    </citation>
    <scope>NUCLEOTIDE SEQUENCE</scope>
    <source>
        <strain evidence="1">DBVPG 5303</strain>
    </source>
</reference>
<keyword evidence="2" id="KW-1185">Reference proteome</keyword>
<evidence type="ECO:0000313" key="1">
    <source>
        <dbReference type="EMBL" id="KAJ9124489.1"/>
    </source>
</evidence>
<proteinExistence type="predicted"/>
<sequence length="529" mass="61045">MASSLQHIGKGALRVAKNYTKGYSDTQTKLRDATSNDPWGPSGTQMNELAQLTYNQYVIWIDWKPGLNRDRLGRVLVNRNDFVEIMEMLDKRLNDKGKNWRHVFKALTLIDYFLHAGSENVVIYFKDNIYIIKTLKEFVYVDEEMKDVGANVRQKAKDITNLLQDDDRLRRERRSQGAMRDRMLGGIAESGLRGDADYGDRNRDEDDYAPRRERAPPASRPPPSRTRDEDEDLKRAIEESKRESMDDDERRRAREREEEDLRKAIALSEEEEAKRRKALEDANAKSLFDDTPQVDQFAQQQMPMNTGWMGDNWGQQQMQPQYTGFNPFMQQQMMQQQQQQQQQQQEEFMRQQMMLAEQERQRQEWLQVWAINQMQQQQQMMQQQQALMAQPTGYRSNNPFAPMVAQHTAMPAMPSPQIQPQPTPQPALQPQPTYTQPVEPPKPAAQPKDDGKYSNLAQLLANRDGGIDTFGNVGNMRIPVGSTFHPSNRLAIQQTGIQSNSTGSTNPFGRPNNGSQQQQGQSDQPFFQL</sequence>
<organism evidence="1 2">
    <name type="scientific">Naganishia onofrii</name>
    <dbReference type="NCBI Taxonomy" id="1851511"/>
    <lineage>
        <taxon>Eukaryota</taxon>
        <taxon>Fungi</taxon>
        <taxon>Dikarya</taxon>
        <taxon>Basidiomycota</taxon>
        <taxon>Agaricomycotina</taxon>
        <taxon>Tremellomycetes</taxon>
        <taxon>Filobasidiales</taxon>
        <taxon>Filobasidiaceae</taxon>
        <taxon>Naganishia</taxon>
    </lineage>
</organism>
<protein>
    <submittedName>
        <fullName evidence="1">Uncharacterized protein</fullName>
    </submittedName>
</protein>
<dbReference type="Proteomes" id="UP001234202">
    <property type="component" value="Unassembled WGS sequence"/>
</dbReference>
<gene>
    <name evidence="1" type="ORF">QFC24_003280</name>
</gene>
<dbReference type="EMBL" id="JASBWV010000010">
    <property type="protein sequence ID" value="KAJ9124489.1"/>
    <property type="molecule type" value="Genomic_DNA"/>
</dbReference>
<evidence type="ECO:0000313" key="2">
    <source>
        <dbReference type="Proteomes" id="UP001234202"/>
    </source>
</evidence>